<evidence type="ECO:0000313" key="4">
    <source>
        <dbReference type="Proteomes" id="UP000663879"/>
    </source>
</evidence>
<keyword evidence="4" id="KW-1185">Reference proteome</keyword>
<organism evidence="3 4">
    <name type="scientific">Brachionus calyciflorus</name>
    <dbReference type="NCBI Taxonomy" id="104777"/>
    <lineage>
        <taxon>Eukaryota</taxon>
        <taxon>Metazoa</taxon>
        <taxon>Spiralia</taxon>
        <taxon>Gnathifera</taxon>
        <taxon>Rotifera</taxon>
        <taxon>Eurotatoria</taxon>
        <taxon>Monogononta</taxon>
        <taxon>Pseudotrocha</taxon>
        <taxon>Ploima</taxon>
        <taxon>Brachionidae</taxon>
        <taxon>Brachionus</taxon>
    </lineage>
</organism>
<feature type="region of interest" description="Disordered" evidence="2">
    <location>
        <begin position="199"/>
        <end position="218"/>
    </location>
</feature>
<name>A0A813T1G4_9BILA</name>
<dbReference type="Gene3D" id="1.10.472.10">
    <property type="entry name" value="Cyclin-like"/>
    <property type="match status" value="1"/>
</dbReference>
<dbReference type="InterPro" id="IPR004944">
    <property type="entry name" value="CDK5_activator"/>
</dbReference>
<dbReference type="PANTHER" id="PTHR23401">
    <property type="entry name" value="CYCLIN DEPENDANT KINASE-5 ACTIVATOR"/>
    <property type="match status" value="1"/>
</dbReference>
<evidence type="ECO:0000256" key="1">
    <source>
        <dbReference type="ARBA" id="ARBA00010175"/>
    </source>
</evidence>
<dbReference type="Pfam" id="PF03261">
    <property type="entry name" value="CDK5_activator"/>
    <property type="match status" value="1"/>
</dbReference>
<dbReference type="EMBL" id="CAJNOC010000835">
    <property type="protein sequence ID" value="CAF0808273.1"/>
    <property type="molecule type" value="Genomic_DNA"/>
</dbReference>
<reference evidence="3" key="1">
    <citation type="submission" date="2021-02" db="EMBL/GenBank/DDBJ databases">
        <authorList>
            <person name="Nowell W R."/>
        </authorList>
    </citation>
    <scope>NUCLEOTIDE SEQUENCE</scope>
    <source>
        <strain evidence="3">Ploen Becks lab</strain>
    </source>
</reference>
<proteinExistence type="inferred from homology"/>
<comment type="similarity">
    <text evidence="1">Belongs to the cyclin-dependent kinase 5 activator family.</text>
</comment>
<comment type="caution">
    <text evidence="3">The sequence shown here is derived from an EMBL/GenBank/DDBJ whole genome shotgun (WGS) entry which is preliminary data.</text>
</comment>
<dbReference type="Proteomes" id="UP000663879">
    <property type="component" value="Unassembled WGS sequence"/>
</dbReference>
<dbReference type="OrthoDB" id="7676799at2759"/>
<dbReference type="AlphaFoldDB" id="A0A813T1G4"/>
<evidence type="ECO:0008006" key="5">
    <source>
        <dbReference type="Google" id="ProtNLM"/>
    </source>
</evidence>
<dbReference type="GO" id="GO:0016533">
    <property type="term" value="C:protein kinase 5 complex"/>
    <property type="evidence" value="ECO:0007669"/>
    <property type="project" value="InterPro"/>
</dbReference>
<protein>
    <recommendedName>
        <fullName evidence="5">Cyclin-dependent kinase 5 activator</fullName>
    </recommendedName>
</protein>
<dbReference type="GO" id="GO:0007411">
    <property type="term" value="P:axon guidance"/>
    <property type="evidence" value="ECO:0007669"/>
    <property type="project" value="TreeGrafter"/>
</dbReference>
<accession>A0A813T1G4</accession>
<dbReference type="GO" id="GO:0005737">
    <property type="term" value="C:cytoplasm"/>
    <property type="evidence" value="ECO:0007669"/>
    <property type="project" value="TreeGrafter"/>
</dbReference>
<evidence type="ECO:0000313" key="3">
    <source>
        <dbReference type="EMBL" id="CAF0808273.1"/>
    </source>
</evidence>
<dbReference type="GO" id="GO:0019901">
    <property type="term" value="F:protein kinase binding"/>
    <property type="evidence" value="ECO:0007669"/>
    <property type="project" value="TreeGrafter"/>
</dbReference>
<sequence>MGNQTSSDSCSSSLNDLRLHNKKQNLVKQKKTYGSLYIQKTNNYNHSNLNIDTTTTTATKKSKLNKFLKFIKSPEPDDQLVQKRDLTKVKNRKAKNFIAKSLIFFKNSKDENLSPLSIKCSTPMDNFKLDSKSKSMFVHADDTDDLSTKFKTRFSLKSTKLNNSTDSKNDSGILSDYQSKDNNFKSSFSTFSIENQKSSSSRRLSITSNETTSNASTTKSIINIRRTTTFHSTKPTELVQKPTVLNIPNQIEKPKTQKIVVQASTSELLRCFTNYLLKKYPNLIKNDNEPLNSSNRFKADAREVISWLRSADRALLIQGWQEIAFMNPVNVVFVYLLIRDSLNEPKTVHDLQCHIMSCLYLAFSYMGNEISYPLKPFIMEDDRDVFWTRVVDLMSMLSGSMLKINRDPRFFTELFYELKSYSIQMNNNDSKQPIQKSITVNSFKTYKKLEEINRNMRQENKTSSNNNFMVYSSCAKNMLKANTKNCINSNSQLNSHLYSGDEPLTKPIAYCI</sequence>
<gene>
    <name evidence="3" type="ORF">OXX778_LOCUS6836</name>
</gene>
<dbReference type="SUPFAM" id="SSF47954">
    <property type="entry name" value="Cyclin-like"/>
    <property type="match status" value="1"/>
</dbReference>
<dbReference type="GO" id="GO:0061575">
    <property type="term" value="F:cyclin-dependent protein serine/threonine kinase activator activity"/>
    <property type="evidence" value="ECO:0007669"/>
    <property type="project" value="InterPro"/>
</dbReference>
<dbReference type="InterPro" id="IPR036915">
    <property type="entry name" value="Cyclin-like_sf"/>
</dbReference>
<dbReference type="GO" id="GO:0030426">
    <property type="term" value="C:growth cone"/>
    <property type="evidence" value="ECO:0007669"/>
    <property type="project" value="TreeGrafter"/>
</dbReference>
<dbReference type="PANTHER" id="PTHR23401:SF0">
    <property type="entry name" value="CYCLIN-DEPENDENT KINASE 5 ACTIVATOR"/>
    <property type="match status" value="1"/>
</dbReference>
<evidence type="ECO:0000256" key="2">
    <source>
        <dbReference type="SAM" id="MobiDB-lite"/>
    </source>
</evidence>